<dbReference type="InterPro" id="IPR050517">
    <property type="entry name" value="DDR_Repair_Kinase"/>
</dbReference>
<dbReference type="eggNOG" id="KOG0889">
    <property type="taxonomic scope" value="Eukaryota"/>
</dbReference>
<dbReference type="OrthoDB" id="5570127at2759"/>
<dbReference type="Proteomes" id="UP000030680">
    <property type="component" value="Unassembled WGS sequence"/>
</dbReference>
<evidence type="ECO:0000259" key="3">
    <source>
        <dbReference type="PROSITE" id="PS50290"/>
    </source>
</evidence>
<evidence type="ECO:0000313" key="6">
    <source>
        <dbReference type="Proteomes" id="UP000030680"/>
    </source>
</evidence>
<proteinExistence type="inferred from homology"/>
<dbReference type="KEGG" id="gsl:Gasu_01950"/>
<dbReference type="SUPFAM" id="SSF56112">
    <property type="entry name" value="Protein kinase-like (PK-like)"/>
    <property type="match status" value="1"/>
</dbReference>
<dbReference type="STRING" id="130081.M2WAD1"/>
<name>M2WAD1_GALSU</name>
<comment type="similarity">
    <text evidence="1">Belongs to the PI3/PI4-kinase family. TRA1 subfamily.</text>
</comment>
<protein>
    <recommendedName>
        <fullName evidence="7">Non-specific serine/threonine protein kinase</fullName>
    </recommendedName>
</protein>
<dbReference type="SMART" id="SM00146">
    <property type="entry name" value="PI3Kc"/>
    <property type="match status" value="1"/>
</dbReference>
<dbReference type="Pfam" id="PF00454">
    <property type="entry name" value="PI3_PI4_kinase"/>
    <property type="match status" value="1"/>
</dbReference>
<feature type="region of interest" description="Disordered" evidence="2">
    <location>
        <begin position="2163"/>
        <end position="2209"/>
    </location>
</feature>
<dbReference type="InterPro" id="IPR014009">
    <property type="entry name" value="PIK_FAT"/>
</dbReference>
<evidence type="ECO:0008006" key="7">
    <source>
        <dbReference type="Google" id="ProtNLM"/>
    </source>
</evidence>
<feature type="compositionally biased region" description="Polar residues" evidence="2">
    <location>
        <begin position="2172"/>
        <end position="2185"/>
    </location>
</feature>
<dbReference type="PROSITE" id="PS50290">
    <property type="entry name" value="PI3_4_KINASE_3"/>
    <property type="match status" value="1"/>
</dbReference>
<dbReference type="SUPFAM" id="SSF48371">
    <property type="entry name" value="ARM repeat"/>
    <property type="match status" value="2"/>
</dbReference>
<dbReference type="GeneID" id="17091385"/>
<gene>
    <name evidence="5" type="ORF">Gasu_01950</name>
</gene>
<dbReference type="InterPro" id="IPR016024">
    <property type="entry name" value="ARM-type_fold"/>
</dbReference>
<dbReference type="InterPro" id="IPR011009">
    <property type="entry name" value="Kinase-like_dom_sf"/>
</dbReference>
<dbReference type="EMBL" id="KB454484">
    <property type="protein sequence ID" value="EME32841.1"/>
    <property type="molecule type" value="Genomic_DNA"/>
</dbReference>
<dbReference type="GO" id="GO:0000124">
    <property type="term" value="C:SAGA complex"/>
    <property type="evidence" value="ECO:0007669"/>
    <property type="project" value="TreeGrafter"/>
</dbReference>
<keyword evidence="6" id="KW-1185">Reference proteome</keyword>
<dbReference type="GO" id="GO:0035267">
    <property type="term" value="C:NuA4 histone acetyltransferase complex"/>
    <property type="evidence" value="ECO:0007669"/>
    <property type="project" value="TreeGrafter"/>
</dbReference>
<feature type="domain" description="FAT" evidence="4">
    <location>
        <begin position="2708"/>
        <end position="3323"/>
    </location>
</feature>
<dbReference type="RefSeq" id="XP_005709361.1">
    <property type="nucleotide sequence ID" value="XM_005709304.1"/>
</dbReference>
<dbReference type="GO" id="GO:0006355">
    <property type="term" value="P:regulation of DNA-templated transcription"/>
    <property type="evidence" value="ECO:0007669"/>
    <property type="project" value="TreeGrafter"/>
</dbReference>
<dbReference type="OMA" id="CLDLYGQ"/>
<dbReference type="InterPro" id="IPR003151">
    <property type="entry name" value="PIK-rel_kinase_FAT"/>
</dbReference>
<dbReference type="GO" id="GO:0005634">
    <property type="term" value="C:nucleus"/>
    <property type="evidence" value="ECO:0007669"/>
    <property type="project" value="TreeGrafter"/>
</dbReference>
<dbReference type="Pfam" id="PF02259">
    <property type="entry name" value="FAT"/>
    <property type="match status" value="1"/>
</dbReference>
<feature type="region of interest" description="Disordered" evidence="2">
    <location>
        <begin position="3442"/>
        <end position="3470"/>
    </location>
</feature>
<dbReference type="InterPro" id="IPR046807">
    <property type="entry name" value="Tra1_central"/>
</dbReference>
<dbReference type="PANTHER" id="PTHR11139">
    <property type="entry name" value="ATAXIA TELANGIECTASIA MUTATED ATM -RELATED"/>
    <property type="match status" value="1"/>
</dbReference>
<feature type="region of interest" description="Disordered" evidence="2">
    <location>
        <begin position="2048"/>
        <end position="2072"/>
    </location>
</feature>
<evidence type="ECO:0000313" key="5">
    <source>
        <dbReference type="EMBL" id="EME32841.1"/>
    </source>
</evidence>
<dbReference type="Pfam" id="PF20206">
    <property type="entry name" value="Tra1_ring"/>
    <property type="match status" value="1"/>
</dbReference>
<dbReference type="InterPro" id="IPR046805">
    <property type="entry name" value="Tra1_ring"/>
</dbReference>
<accession>M2WAD1</accession>
<dbReference type="InterPro" id="IPR036940">
    <property type="entry name" value="PI3/4_kinase_cat_sf"/>
</dbReference>
<dbReference type="Pfam" id="PF20175">
    <property type="entry name" value="Tra1_central"/>
    <property type="match status" value="1"/>
</dbReference>
<organism evidence="5 6">
    <name type="scientific">Galdieria sulphuraria</name>
    <name type="common">Red alga</name>
    <dbReference type="NCBI Taxonomy" id="130081"/>
    <lineage>
        <taxon>Eukaryota</taxon>
        <taxon>Rhodophyta</taxon>
        <taxon>Bangiophyceae</taxon>
        <taxon>Galdieriales</taxon>
        <taxon>Galdieriaceae</taxon>
        <taxon>Galdieria</taxon>
    </lineage>
</organism>
<dbReference type="PROSITE" id="PS51189">
    <property type="entry name" value="FAT"/>
    <property type="match status" value="1"/>
</dbReference>
<dbReference type="PANTHER" id="PTHR11139:SF1">
    <property type="entry name" value="TRANSFORMATION_TRANSCRIPTION DOMAIN-ASSOCIATED PROTEIN"/>
    <property type="match status" value="1"/>
</dbReference>
<evidence type="ECO:0000259" key="4">
    <source>
        <dbReference type="PROSITE" id="PS51189"/>
    </source>
</evidence>
<dbReference type="Gene3D" id="1.10.1070.11">
    <property type="entry name" value="Phosphatidylinositol 3-/4-kinase, catalytic domain"/>
    <property type="match status" value="1"/>
</dbReference>
<evidence type="ECO:0000256" key="2">
    <source>
        <dbReference type="SAM" id="MobiDB-lite"/>
    </source>
</evidence>
<evidence type="ECO:0000256" key="1">
    <source>
        <dbReference type="ARBA" id="ARBA00007234"/>
    </source>
</evidence>
<sequence length="3996" mass="461341">MSASSSFQSWVEALNNVDVEPTRKLQVLTELRDSVEFSNPQVYTEFLQVFFPIFKSILEGDSTQNYEEKKLKTVILDLLSHLPQDSCLEPYASALLKTCLGLLQKSTDDLGTPCIKLIFGLYRHFRNTLFPYVRELVDFLILLYQNVRNMGSSYFLRDSSQQSSRSPIEVSYSQVSATSQRIVKSTESFRVLVECPLLVLYLVQLYPDVAKSFLPSLVASMFDTVSLEAAEPQDSSLKPIFQDFILCQVKIVQFFSFLIKDFYEYVQFLDKSIANVIVRLLRRCPSECVQSRKELLVATRHILGTSLRSSFASELENLIDESTLFGSSESISEGVKSLGYSFLAELVHLMRQDLSSDILKRVVSIFCKNILDTSLSLPVQFTSAKLLVSLSETVHNQSEGIVSKKALFARIIATFVERFESLIERIATLAHNWKYAEEQQMDTKSECGEDTYSWILNVASFEQLERWEEDLTTSFLKEFSDKDSKVPRTVDLAIIEREELHRNQIEKDIADCKLLVKTMMQGIRTVLTSLQLSDITDSGSIGNRQSYVGGVVNVPVNFNSRKLREEECLLMVRLLLLGCNCLGSLRRHRMTDEKEEKELVNQFSQIFTELNPKSFQEIFSVCISQLCNSILEQPFILQMFQHLIASQHLSKFCVNILLSYLTQHLYLLETETVPSNVSISTESSSPNDSKDFIESNGNSSIYLSLFKTLFASVTLFSDNEAALRPYIYMIVKGSLNRAKKSPNPHNYFRLLRAFFKSLTGGKFELLYKDMIPLLRVILEDLVSFLETGCFDACRNLLIELCLTIPARPSSILPHLTLHMRPLMLALQSDSPDIILLGLRTLEFWIEMLHPEYLESILETMQPTFMQALWNGVYNSSQRLASCFLKILGKLGGICRKYGSDILSLPLQHRKLEPFYLQLSETNMEGFELNMSELVELCSNILDDSYLARTLQMDFSSRDSLYMRKSAYFLLRSMTLLLLANDFSSKQQIISRVRNIVVSSQGRQMLERVLVERSEVCMRDSFYYFKDKERKVLTELVRDLACIAANSTLNSLLHGEPQEFFHQLSEYFVFHWIFVDAETKSTDNYAVPLSMVVALFQLMEDGSFDMMEFSLSTICKFIQVFKDILGQELFRYHPVLIFCLNSFVHFCYSRRLALKVMAIKGIMLGVESIDENIILNPLSDVFFLHILRGVFSMIRDAEDYPNRFLSDLEKLKDLLISKVTGEQLTWKKHAFPLELYTLFASELCSSSEACRLWAEKMITAIANALQVPVFDAFNVTFDQCLKILLMKSIRFSSFGKQVAYISMACFLMESGIITPDLFGLGIQGDDEFEKVIMESSQETSSEHRIADFHMLLKNILIIADDTTHNRLVEADDMALYKLVDNRLTDEGVIRYIAPLKIHCLKFIKSLITCIGSHFRNLQEPPTYLSVWTSNKACNELLQKIYKILFQSLESNNEEISCLSIDSLHLLIEQHCLSKEDLHNNLKPLLSAFGDSHKLSVRCLQGLERVLSLFSSWFNRAIIEKLLEHLKVFIHSCMQNQESPVNLDWRLPVGVARIFAKLPPSVIEYQDAFFKSLLQLEDFVNMSIPPLKILESTRSVCFSPFREPALSFCNAFPKESLDYLFKMIANERFRHLFLSLIEAKDAEPMRKALMESCVRYIETLVEDGVSGLEWPSILVSIVVIRVLSTWQPSWLQENTVVYKSLHRLWQVFFVQSLFSEEFLNDLEFLDAARQLVQVVILYYCRNLYQMDVLFLLFSLFGRERHLMDFTFVKKFLNNSEEEYDIVIPLVEVFNYFLQVASDASTPPFVLSSCLQLYLIPSLERSFRDSPGSIQIPKHLLEALVNQLLDSQNERMNDDGLSSELLRLSTLLIMYIPNELLEFRKELIKFGWDNLKKEDSYSKYWAFVKISRFFEAFQAPEKVVCQVFLALLRAWNSEGKVLTRHALSVITPVIPRRVSDESSSGKAPTIARYTRKILSDEGFTCPRLAHIWYMICRYPLLFYPTRSLFIPLLTGALKKFTSSASTMLEFRRMILDLVRLLLKWEFWSKHEEESYNKNRTPSMNNEQEMDDKTENADASLAHSKTENPAEMGNDSHSVNNSSRYLIDLSQKIVFRLTLLITDNFSNINDLLVECYAILAFSCRVWHHFDLNVHQLESLVNFAASRSAEMATEEMGHDGATSSVHSSGTSAGVQNEMRREESKSQLPDSSPSLSMSRNGSAIDAETCNESGLQLKYCLAWSLFLLASKYHDLEFFKERLRYIKFLVKACARGSKWDVMKMIGRVLKSIPGIDTEDGKQFLDQLVHELCAEVKDVVSPMDNVFWLRNVAELLIDLIPLNVTIDSSVFESLTKVLIQAVKERSSGWISDRRLKEASSHVINKKDSEHGSNETIDHLIRLLIGVLSVHLSFLHGEERRYLMQSVMVIIDNCSVEFILKQVLESICLWIYGCDNPDDLSTSTKYLTTKEKVQLIGKLHHFERNECARDILEDFYKLILAIFTQRRDEFQEYFAKLERTLACGLHSRNWDIHRQLVDICMREEKLDGLQPFEIFCWIVSEKDWESFADYYWLSLGSEFLLENIEANFIHFKLRDSFDDISKLSEFSDSMQLDSDHLLTYANDVERLWRLMKELNWTGFKGTLQQLVKYCTWAGEILWKELFAYFWKRSDVHKQISLEEYTCKLVAKRYHSIQRTQEPNVVQSILTSAEYCGDAFPRFAPEILAFLGIHFRCHTICLKLLQKRIQQLSMISPNTSNKQEESTIYEWKYLLDSKAAIYRDLQEWDPYWETLKEFQGDNEYSRDVFMMMQLERWNDAQHVALDSMNAYQEGGYDNLTNSHIIAIEEAWIESARQLNQWDVLTDFSRSVIHTDLLHECLWRLPDWAALKEISNKYPVDDTFQLKLYQISLQLQENKLENVGYLFSQGYQDLLTRFKSISRPMHVEVLNSFSFKGNLLVELEESSRILLELNSFARNQVYEESRLEKIFQILTGWRERLPNQWEYLTYWNELLTWRSHMYTVLVNAFQAVKESRGLEVPSNLLSLGVNESAWSVNTFAKIARKQGLTEVCLQCFQKMYHFPTMHSNEYFTKVKQQAKSSLQPEYFVEDKTNSASLQFGLNQINSCNVENFGKYQQAQLLVLKAKFYQRLGYLEDANQMFAAALSHCGDLSSGWLSWGEYCDDIFAKSRDFSWASAAVNCYFQAITFGSRRSRVKIARILRLLSLSIAAKDRSENTGTASVSETKMSNLRGTEGVSSHELLQGNFTSQLKEGETKSSAQPDIVNIFEQHLNVLPTWVWIPWIADIISMLTRRDGLVLYKALVKVAQAYPQAIFYTLRSFMEERKLVDRPEKMQSAEAVNYPRRPIQALPDSAAEKYAREQKKHAEMLRKKYEELQERYKAGQWGTHYHPSEAERILQEARFQAEQAAARAQTAMLSYERMHHGPSRNANLSFSQGSKQYQSESTFSSVDGKDSQGSMSSSGVNAPEDNTIEEDNSQSIIQFNFASPFEVADHIMLQIVEKNHLLYMDLERLCSELSVKLKSQPEEQLYSLMNVVLQRCSQVSLHSNQKEISSSVRAALEEVSKLCFGTGLSEKGEFRVPYYLSDLKEPFEREVAPQTAEDFPNDVDELIVRLQRWKKIIQQRIERQHTVRYLERLSRYLVDAFGHSLSSSIEVFGLYHGWIGEPPVESFPHIDRLIPQVMVNNEGGSFSRRIQILGTNGMTYHFIAESSVSTSLQRAEERTAHLLTLMSQLCLEKHTSSRRRRLRLRTLHSIPTGTHSRLLVCDGRPMNVSLMQPILDYCHSRGIELDQVTGEFREHYGNLLISSRTEEWKGKMSQKEYLIQCRLKAFEKIVRNYIPKNVLEEWFMTRMKDVTRLFQFQKEFSRSYAVNCFVQYFLGLGCRKPQSILLDDENGTVIFAGLRTLLSNRRVVESEDAVPFRLTPNISNWLRCFGQIGYFFSSFQFSRMAIFERAKLLKSLLEYFVREDIISVYASKQVAITTRGMDSQYIGQTGHII</sequence>
<feature type="compositionally biased region" description="Polar residues" evidence="2">
    <location>
        <begin position="3442"/>
        <end position="3463"/>
    </location>
</feature>
<feature type="compositionally biased region" description="Polar residues" evidence="2">
    <location>
        <begin position="2196"/>
        <end position="2209"/>
    </location>
</feature>
<dbReference type="Gramene" id="EME32841">
    <property type="protein sequence ID" value="EME32841"/>
    <property type="gene ID" value="Gasu_01950"/>
</dbReference>
<dbReference type="GO" id="GO:0006281">
    <property type="term" value="P:DNA repair"/>
    <property type="evidence" value="ECO:0007669"/>
    <property type="project" value="TreeGrafter"/>
</dbReference>
<feature type="domain" description="PI3K/PI4K catalytic" evidence="3">
    <location>
        <begin position="3677"/>
        <end position="3996"/>
    </location>
</feature>
<dbReference type="InterPro" id="IPR000403">
    <property type="entry name" value="PI3/4_kinase_cat_dom"/>
</dbReference>
<feature type="compositionally biased region" description="Polar residues" evidence="2">
    <location>
        <begin position="2050"/>
        <end position="2059"/>
    </location>
</feature>
<reference evidence="6" key="1">
    <citation type="journal article" date="2013" name="Science">
        <title>Gene transfer from bacteria and archaea facilitated evolution of an extremophilic eukaryote.</title>
        <authorList>
            <person name="Schonknecht G."/>
            <person name="Chen W.H."/>
            <person name="Ternes C.M."/>
            <person name="Barbier G.G."/>
            <person name="Shrestha R.P."/>
            <person name="Stanke M."/>
            <person name="Brautigam A."/>
            <person name="Baker B.J."/>
            <person name="Banfield J.F."/>
            <person name="Garavito R.M."/>
            <person name="Carr K."/>
            <person name="Wilkerson C."/>
            <person name="Rensing S.A."/>
            <person name="Gagneul D."/>
            <person name="Dickenson N.E."/>
            <person name="Oesterhelt C."/>
            <person name="Lercher M.J."/>
            <person name="Weber A.P."/>
        </authorList>
    </citation>
    <scope>NUCLEOTIDE SEQUENCE [LARGE SCALE GENOMIC DNA]</scope>
    <source>
        <strain evidence="6">074W</strain>
    </source>
</reference>